<sequence>MPGARASFLPYAALLAAIVTLCVGTSFAKTLFPLVGAQGVSAYRVGFSALILLAIWRPWRHRLSAADLRAVAMYGAVMGTMNLCFYMSIRTIPLGVAIAIEFMGPLVLAVAHSRRLIHFVWIALAVLGLGLLLPINPGAEPLDPVGVAYACAAAVMWALYIILGKRAAHLHAGRSVALGMTTAALIVAPIGIVSAGPVLFDPKIAALGLVVAVLSSAIPYSLEMIALRGIPKRSFGVLLSLEPAVGALAGLAILNERLSLTQWLAIAAIVAASAGTILSTPAEAVSEDVP</sequence>
<protein>
    <submittedName>
        <fullName evidence="8">Transporter, drug/metabolite exporter family</fullName>
    </submittedName>
</protein>
<feature type="transmembrane region" description="Helical" evidence="6">
    <location>
        <begin position="147"/>
        <end position="164"/>
    </location>
</feature>
<dbReference type="HOGENOM" id="CLU_057295_0_1_5"/>
<keyword evidence="2" id="KW-1003">Cell membrane</keyword>
<evidence type="ECO:0000256" key="1">
    <source>
        <dbReference type="ARBA" id="ARBA00004651"/>
    </source>
</evidence>
<evidence type="ECO:0000256" key="4">
    <source>
        <dbReference type="ARBA" id="ARBA00022989"/>
    </source>
</evidence>
<dbReference type="EMBL" id="CP001340">
    <property type="protein sequence ID" value="ACL97046.1"/>
    <property type="molecule type" value="Genomic_DNA"/>
</dbReference>
<feature type="transmembrane region" description="Helical" evidence="6">
    <location>
        <begin position="176"/>
        <end position="198"/>
    </location>
</feature>
<feature type="transmembrane region" description="Helical" evidence="6">
    <location>
        <begin position="38"/>
        <end position="56"/>
    </location>
</feature>
<evidence type="ECO:0000313" key="9">
    <source>
        <dbReference type="Proteomes" id="UP000001364"/>
    </source>
</evidence>
<name>A0A0H3CBY7_CAUVN</name>
<reference evidence="8 9" key="1">
    <citation type="journal article" date="2010" name="J. Bacteriol.">
        <title>The genetic basis of laboratory adaptation in Caulobacter crescentus.</title>
        <authorList>
            <person name="Marks M.E."/>
            <person name="Castro-Rojas C.M."/>
            <person name="Teiling C."/>
            <person name="Du L."/>
            <person name="Kapatral V."/>
            <person name="Walunas T.L."/>
            <person name="Crosson S."/>
        </authorList>
    </citation>
    <scope>NUCLEOTIDE SEQUENCE [LARGE SCALE GENOMIC DNA]</scope>
    <source>
        <strain evidence="9">NA1000 / CB15N</strain>
    </source>
</reference>
<evidence type="ECO:0000256" key="2">
    <source>
        <dbReference type="ARBA" id="ARBA00022475"/>
    </source>
</evidence>
<feature type="transmembrane region" description="Helical" evidence="6">
    <location>
        <begin position="94"/>
        <end position="111"/>
    </location>
</feature>
<keyword evidence="4 6" id="KW-1133">Transmembrane helix</keyword>
<accession>A0A0H3CBY7</accession>
<dbReference type="PATRIC" id="fig|565050.3.peg.3495"/>
<proteinExistence type="predicted"/>
<dbReference type="OrthoDB" id="9815120at2"/>
<dbReference type="RefSeq" id="YP_002518954.1">
    <property type="nucleotide sequence ID" value="NC_011916.1"/>
</dbReference>
<dbReference type="GO" id="GO:0005886">
    <property type="term" value="C:plasma membrane"/>
    <property type="evidence" value="ECO:0007669"/>
    <property type="project" value="UniProtKB-SubCell"/>
</dbReference>
<organism evidence="8 9">
    <name type="scientific">Caulobacter vibrioides (strain NA1000 / CB15N)</name>
    <name type="common">Caulobacter crescentus</name>
    <dbReference type="NCBI Taxonomy" id="565050"/>
    <lineage>
        <taxon>Bacteria</taxon>
        <taxon>Pseudomonadati</taxon>
        <taxon>Pseudomonadota</taxon>
        <taxon>Alphaproteobacteria</taxon>
        <taxon>Caulobacterales</taxon>
        <taxon>Caulobacteraceae</taxon>
        <taxon>Caulobacter</taxon>
    </lineage>
</organism>
<dbReference type="GeneID" id="7332579"/>
<evidence type="ECO:0000313" key="8">
    <source>
        <dbReference type="EMBL" id="ACL97046.1"/>
    </source>
</evidence>
<dbReference type="Pfam" id="PF00892">
    <property type="entry name" value="EamA"/>
    <property type="match status" value="1"/>
</dbReference>
<feature type="transmembrane region" description="Helical" evidence="6">
    <location>
        <begin position="260"/>
        <end position="278"/>
    </location>
</feature>
<evidence type="ECO:0000259" key="7">
    <source>
        <dbReference type="Pfam" id="PF00892"/>
    </source>
</evidence>
<evidence type="ECO:0000256" key="5">
    <source>
        <dbReference type="ARBA" id="ARBA00023136"/>
    </source>
</evidence>
<dbReference type="KEGG" id="ccs:CCNA_03581"/>
<keyword evidence="5 6" id="KW-0472">Membrane</keyword>
<gene>
    <name evidence="8" type="ordered locus">CCNA_03581</name>
</gene>
<keyword evidence="9" id="KW-1185">Reference proteome</keyword>
<comment type="subcellular location">
    <subcellularLocation>
        <location evidence="1">Cell membrane</location>
        <topology evidence="1">Multi-pass membrane protein</topology>
    </subcellularLocation>
</comment>
<feature type="transmembrane region" description="Helical" evidence="6">
    <location>
        <begin position="116"/>
        <end position="135"/>
    </location>
</feature>
<dbReference type="InterPro" id="IPR037185">
    <property type="entry name" value="EmrE-like"/>
</dbReference>
<dbReference type="PhylomeDB" id="A0A0H3CBY7"/>
<feature type="transmembrane region" description="Helical" evidence="6">
    <location>
        <begin position="204"/>
        <end position="222"/>
    </location>
</feature>
<dbReference type="Proteomes" id="UP000001364">
    <property type="component" value="Chromosome"/>
</dbReference>
<dbReference type="InterPro" id="IPR000620">
    <property type="entry name" value="EamA_dom"/>
</dbReference>
<feature type="transmembrane region" description="Helical" evidence="6">
    <location>
        <begin position="234"/>
        <end position="254"/>
    </location>
</feature>
<dbReference type="PANTHER" id="PTHR42920:SF5">
    <property type="entry name" value="EAMA DOMAIN-CONTAINING PROTEIN"/>
    <property type="match status" value="1"/>
</dbReference>
<dbReference type="SUPFAM" id="SSF103481">
    <property type="entry name" value="Multidrug resistance efflux transporter EmrE"/>
    <property type="match status" value="2"/>
</dbReference>
<feature type="domain" description="EamA" evidence="7">
    <location>
        <begin position="146"/>
        <end position="276"/>
    </location>
</feature>
<dbReference type="RefSeq" id="WP_010921297.1">
    <property type="nucleotide sequence ID" value="NC_011916.1"/>
</dbReference>
<keyword evidence="3 6" id="KW-0812">Transmembrane</keyword>
<dbReference type="AlphaFoldDB" id="A0A0H3CBY7"/>
<evidence type="ECO:0000256" key="6">
    <source>
        <dbReference type="SAM" id="Phobius"/>
    </source>
</evidence>
<dbReference type="InterPro" id="IPR051258">
    <property type="entry name" value="Diverse_Substrate_Transporter"/>
</dbReference>
<dbReference type="SMR" id="A0A0H3CBY7"/>
<dbReference type="PANTHER" id="PTHR42920">
    <property type="entry name" value="OS03G0707200 PROTEIN-RELATED"/>
    <property type="match status" value="1"/>
</dbReference>
<evidence type="ECO:0000256" key="3">
    <source>
        <dbReference type="ARBA" id="ARBA00022692"/>
    </source>
</evidence>
<feature type="transmembrane region" description="Helical" evidence="6">
    <location>
        <begin position="68"/>
        <end position="88"/>
    </location>
</feature>